<dbReference type="EMBL" id="UINC01025312">
    <property type="protein sequence ID" value="SVB00658.1"/>
    <property type="molecule type" value="Genomic_DNA"/>
</dbReference>
<evidence type="ECO:0008006" key="5">
    <source>
        <dbReference type="Google" id="ProtNLM"/>
    </source>
</evidence>
<proteinExistence type="predicted"/>
<keyword evidence="2" id="KW-0808">Transferase</keyword>
<organism evidence="4">
    <name type="scientific">marine metagenome</name>
    <dbReference type="NCBI Taxonomy" id="408172"/>
    <lineage>
        <taxon>unclassified sequences</taxon>
        <taxon>metagenomes</taxon>
        <taxon>ecological metagenomes</taxon>
    </lineage>
</organism>
<feature type="non-terminal residue" evidence="4">
    <location>
        <position position="145"/>
    </location>
</feature>
<evidence type="ECO:0000313" key="4">
    <source>
        <dbReference type="EMBL" id="SVB00658.1"/>
    </source>
</evidence>
<dbReference type="SUPFAM" id="SSF53335">
    <property type="entry name" value="S-adenosyl-L-methionine-dependent methyltransferases"/>
    <property type="match status" value="1"/>
</dbReference>
<keyword evidence="1" id="KW-0489">Methyltransferase</keyword>
<sequence>MDRSWREFAVRLSVTSTDSRVLDVCTGTGELAIAYAEEIGQHASILSTDFCFNMLAVGQEKFKKRDLSFFIPIEADTLSLPFQDGAFDIVSVGFGIRNVSHLRKGLSEMIRVTAPGGRVVVLEFTQPVMPIVKHVYYFYFKKVLP</sequence>
<dbReference type="CDD" id="cd02440">
    <property type="entry name" value="AdoMet_MTases"/>
    <property type="match status" value="1"/>
</dbReference>
<name>A0A382AGL9_9ZZZZ</name>
<dbReference type="Pfam" id="PF01209">
    <property type="entry name" value="Ubie_methyltran"/>
    <property type="match status" value="1"/>
</dbReference>
<dbReference type="GO" id="GO:0032259">
    <property type="term" value="P:methylation"/>
    <property type="evidence" value="ECO:0007669"/>
    <property type="project" value="UniProtKB-KW"/>
</dbReference>
<protein>
    <recommendedName>
        <fullName evidence="5">Methyltransferase domain-containing protein</fullName>
    </recommendedName>
</protein>
<dbReference type="InterPro" id="IPR029063">
    <property type="entry name" value="SAM-dependent_MTases_sf"/>
</dbReference>
<evidence type="ECO:0000256" key="3">
    <source>
        <dbReference type="ARBA" id="ARBA00022691"/>
    </source>
</evidence>
<dbReference type="GO" id="GO:0008168">
    <property type="term" value="F:methyltransferase activity"/>
    <property type="evidence" value="ECO:0007669"/>
    <property type="project" value="UniProtKB-KW"/>
</dbReference>
<evidence type="ECO:0000256" key="1">
    <source>
        <dbReference type="ARBA" id="ARBA00022603"/>
    </source>
</evidence>
<dbReference type="PANTHER" id="PTHR43591">
    <property type="entry name" value="METHYLTRANSFERASE"/>
    <property type="match status" value="1"/>
</dbReference>
<dbReference type="AlphaFoldDB" id="A0A382AGL9"/>
<evidence type="ECO:0000256" key="2">
    <source>
        <dbReference type="ARBA" id="ARBA00022679"/>
    </source>
</evidence>
<gene>
    <name evidence="4" type="ORF">METZ01_LOCUS153512</name>
</gene>
<keyword evidence="3" id="KW-0949">S-adenosyl-L-methionine</keyword>
<reference evidence="4" key="1">
    <citation type="submission" date="2018-05" db="EMBL/GenBank/DDBJ databases">
        <authorList>
            <person name="Lanie J.A."/>
            <person name="Ng W.-L."/>
            <person name="Kazmierczak K.M."/>
            <person name="Andrzejewski T.M."/>
            <person name="Davidsen T.M."/>
            <person name="Wayne K.J."/>
            <person name="Tettelin H."/>
            <person name="Glass J.I."/>
            <person name="Rusch D."/>
            <person name="Podicherti R."/>
            <person name="Tsui H.-C.T."/>
            <person name="Winkler M.E."/>
        </authorList>
    </citation>
    <scope>NUCLEOTIDE SEQUENCE</scope>
</reference>
<dbReference type="PROSITE" id="PS51608">
    <property type="entry name" value="SAM_MT_UBIE"/>
    <property type="match status" value="1"/>
</dbReference>
<dbReference type="InterPro" id="IPR004033">
    <property type="entry name" value="UbiE/COQ5_MeTrFase"/>
</dbReference>
<dbReference type="PANTHER" id="PTHR43591:SF24">
    <property type="entry name" value="2-METHOXY-6-POLYPRENYL-1,4-BENZOQUINOL METHYLASE, MITOCHONDRIAL"/>
    <property type="match status" value="1"/>
</dbReference>
<accession>A0A382AGL9</accession>
<dbReference type="Gene3D" id="3.40.50.150">
    <property type="entry name" value="Vaccinia Virus protein VP39"/>
    <property type="match status" value="1"/>
</dbReference>